<dbReference type="SUPFAM" id="SSF52799">
    <property type="entry name" value="(Phosphotyrosine protein) phosphatases II"/>
    <property type="match status" value="1"/>
</dbReference>
<dbReference type="EMBL" id="MK500311">
    <property type="protein sequence ID" value="QBK85256.1"/>
    <property type="molecule type" value="Genomic_DNA"/>
</dbReference>
<name>A0A481YS26_9VIRU</name>
<protein>
    <submittedName>
        <fullName evidence="2">Dual specificity phosphatase</fullName>
    </submittedName>
</protein>
<dbReference type="PROSITE" id="PS50056">
    <property type="entry name" value="TYR_PHOSPHATASE_2"/>
    <property type="match status" value="1"/>
</dbReference>
<dbReference type="InterPro" id="IPR029021">
    <property type="entry name" value="Prot-tyrosine_phosphatase-like"/>
</dbReference>
<dbReference type="Pfam" id="PF22785">
    <property type="entry name" value="Tc-R-P"/>
    <property type="match status" value="1"/>
</dbReference>
<dbReference type="InterPro" id="IPR012816">
    <property type="entry name" value="NADAR"/>
</dbReference>
<evidence type="ECO:0000259" key="1">
    <source>
        <dbReference type="PROSITE" id="PS50056"/>
    </source>
</evidence>
<feature type="domain" description="Tyrosine specific protein phosphatases" evidence="1">
    <location>
        <begin position="71"/>
        <end position="151"/>
    </location>
</feature>
<sequence>MNKCSYFISEKALFGGYPNNLEARELEDNGVRYFVDLTCSCEELPLYRHTCKKIKYPIVDRKTPKNMIKFSKFILELCDIITKLTDNEKIYIHCRGGHGRSGIVVASILCYLLKIYPSKALELTTEHHSRRKIMKEKWRKIGSPQTAPQKYFVIRMFKPLYFSRACITGATVGFSNFSKHSVTLVDLGTFSSSEAAYQAHKNPEDKNYLKALQNSPNPRASRLIGNKCKIDFVSDRTREEAMNTVLKHKFEQNEEIKIKLMSTGLRPIFFRTKYDNFFGDGSDGFGTNILGVLLTEIRNSYYKNI</sequence>
<proteinExistence type="predicted"/>
<dbReference type="CDD" id="cd15457">
    <property type="entry name" value="NADAR"/>
    <property type="match status" value="1"/>
</dbReference>
<gene>
    <name evidence="2" type="ORF">LCIVAC01_00650</name>
</gene>
<dbReference type="InterPro" id="IPR016130">
    <property type="entry name" value="Tyr_Pase_AS"/>
</dbReference>
<reference evidence="2" key="1">
    <citation type="journal article" date="2019" name="MBio">
        <title>Virus Genomes from Deep Sea Sediments Expand the Ocean Megavirome and Support Independent Origins of Viral Gigantism.</title>
        <authorList>
            <person name="Backstrom D."/>
            <person name="Yutin N."/>
            <person name="Jorgensen S.L."/>
            <person name="Dharamshi J."/>
            <person name="Homa F."/>
            <person name="Zaremba-Niedwiedzka K."/>
            <person name="Spang A."/>
            <person name="Wolf Y.I."/>
            <person name="Koonin E.V."/>
            <person name="Ettema T.J."/>
        </authorList>
    </citation>
    <scope>NUCLEOTIDE SEQUENCE</scope>
</reference>
<dbReference type="Gene3D" id="1.10.357.40">
    <property type="entry name" value="YbiA-like"/>
    <property type="match status" value="1"/>
</dbReference>
<dbReference type="InterPro" id="IPR037238">
    <property type="entry name" value="YbiA-like_sf"/>
</dbReference>
<dbReference type="PROSITE" id="PS00383">
    <property type="entry name" value="TYR_PHOSPHATASE_1"/>
    <property type="match status" value="1"/>
</dbReference>
<dbReference type="Pfam" id="PF08719">
    <property type="entry name" value="NADAR"/>
    <property type="match status" value="1"/>
</dbReference>
<evidence type="ECO:0000313" key="2">
    <source>
        <dbReference type="EMBL" id="QBK85256.1"/>
    </source>
</evidence>
<organism evidence="2">
    <name type="scientific">Iridovirus LCIVAC01</name>
    <dbReference type="NCBI Taxonomy" id="2506607"/>
    <lineage>
        <taxon>Viruses</taxon>
        <taxon>Varidnaviria</taxon>
        <taxon>Bamfordvirae</taxon>
        <taxon>Nucleocytoviricota</taxon>
        <taxon>Megaviricetes</taxon>
        <taxon>Pimascovirales</taxon>
        <taxon>Pimascovirales incertae sedis</taxon>
        <taxon>Iridoviridae</taxon>
    </lineage>
</organism>
<dbReference type="SUPFAM" id="SSF143990">
    <property type="entry name" value="YbiA-like"/>
    <property type="match status" value="1"/>
</dbReference>
<accession>A0A481YS26</accession>
<dbReference type="Gene3D" id="3.90.190.10">
    <property type="entry name" value="Protein tyrosine phosphatase superfamily"/>
    <property type="match status" value="1"/>
</dbReference>
<dbReference type="InterPro" id="IPR000387">
    <property type="entry name" value="Tyr_Pase_dom"/>
</dbReference>